<dbReference type="SUPFAM" id="SSF53474">
    <property type="entry name" value="alpha/beta-Hydrolases"/>
    <property type="match status" value="1"/>
</dbReference>
<name>A0ABQ6X0E6_9EURO</name>
<dbReference type="EMBL" id="ML735692">
    <property type="protein sequence ID" value="KAE8422768.1"/>
    <property type="molecule type" value="Genomic_DNA"/>
</dbReference>
<dbReference type="Gene3D" id="3.40.50.1820">
    <property type="entry name" value="alpha/beta hydrolase"/>
    <property type="match status" value="1"/>
</dbReference>
<keyword evidence="3" id="KW-1185">Reference proteome</keyword>
<evidence type="ECO:0000313" key="2">
    <source>
        <dbReference type="EMBL" id="KAE8422768.1"/>
    </source>
</evidence>
<evidence type="ECO:0000256" key="1">
    <source>
        <dbReference type="SAM" id="MobiDB-lite"/>
    </source>
</evidence>
<organism evidence="2 3">
    <name type="scientific">Aspergillus pseudocaelatus</name>
    <dbReference type="NCBI Taxonomy" id="1825620"/>
    <lineage>
        <taxon>Eukaryota</taxon>
        <taxon>Fungi</taxon>
        <taxon>Dikarya</taxon>
        <taxon>Ascomycota</taxon>
        <taxon>Pezizomycotina</taxon>
        <taxon>Eurotiomycetes</taxon>
        <taxon>Eurotiomycetidae</taxon>
        <taxon>Eurotiales</taxon>
        <taxon>Aspergillaceae</taxon>
        <taxon>Aspergillus</taxon>
        <taxon>Aspergillus subgen. Circumdati</taxon>
    </lineage>
</organism>
<accession>A0ABQ6X0E6</accession>
<feature type="region of interest" description="Disordered" evidence="1">
    <location>
        <begin position="1"/>
        <end position="24"/>
    </location>
</feature>
<protein>
    <recommendedName>
        <fullName evidence="4">AB hydrolase-1 domain-containing protein</fullName>
    </recommendedName>
</protein>
<reference evidence="2 3" key="1">
    <citation type="submission" date="2019-04" db="EMBL/GenBank/DDBJ databases">
        <authorList>
            <consortium name="DOE Joint Genome Institute"/>
            <person name="Mondo S."/>
            <person name="Kjaerbolling I."/>
            <person name="Vesth T."/>
            <person name="Frisvad J.C."/>
            <person name="Nybo J.L."/>
            <person name="Theobald S."/>
            <person name="Kildgaard S."/>
            <person name="Isbrandt T."/>
            <person name="Kuo A."/>
            <person name="Sato A."/>
            <person name="Lyhne E.K."/>
            <person name="Kogle M.E."/>
            <person name="Wiebenga A."/>
            <person name="Kun R.S."/>
            <person name="Lubbers R.J."/>
            <person name="Makela M.R."/>
            <person name="Barry K."/>
            <person name="Chovatia M."/>
            <person name="Clum A."/>
            <person name="Daum C."/>
            <person name="Haridas S."/>
            <person name="He G."/>
            <person name="LaButti K."/>
            <person name="Lipzen A."/>
            <person name="Riley R."/>
            <person name="Salamov A."/>
            <person name="Simmons B.A."/>
            <person name="Magnuson J.K."/>
            <person name="Henrissat B."/>
            <person name="Mortensen U.H."/>
            <person name="Larsen T.O."/>
            <person name="Devries R.P."/>
            <person name="Grigoriev I.V."/>
            <person name="Machida M."/>
            <person name="Baker S.E."/>
            <person name="Andersen M.R."/>
            <person name="Cantor M.N."/>
            <person name="Hua S.X."/>
        </authorList>
    </citation>
    <scope>NUCLEOTIDE SEQUENCE [LARGE SCALE GENOMIC DNA]</scope>
    <source>
        <strain evidence="2 3">CBS 117616</strain>
    </source>
</reference>
<evidence type="ECO:0008006" key="4">
    <source>
        <dbReference type="Google" id="ProtNLM"/>
    </source>
</evidence>
<proteinExistence type="predicted"/>
<dbReference type="InterPro" id="IPR029058">
    <property type="entry name" value="AB_hydrolase_fold"/>
</dbReference>
<gene>
    <name evidence="2" type="ORF">BDV36DRAFT_194504</name>
</gene>
<evidence type="ECO:0000313" key="3">
    <source>
        <dbReference type="Proteomes" id="UP000325395"/>
    </source>
</evidence>
<sequence length="148" mass="16077">MSRYGKGLPQEVGRMDSGSTLFGSPTPSIRVPAAFKMSAISAMMGPGTYNSRDILHIINDFRTEMPRPIIGLGHSIGAVQQISLSLIHPRLLTSIILIEPFIHDIEDGAGGSWVAAAARRKDVWPSHSAAAKASCEIWKNWDLRAIGR</sequence>
<dbReference type="Proteomes" id="UP000325395">
    <property type="component" value="Unassembled WGS sequence"/>
</dbReference>